<dbReference type="RefSeq" id="XP_030647660.1">
    <property type="nucleotide sequence ID" value="XM_030791800.1"/>
</dbReference>
<feature type="region of interest" description="Disordered" evidence="2">
    <location>
        <begin position="1"/>
        <end position="23"/>
    </location>
</feature>
<accession>A0A6J2WTR7</accession>
<keyword evidence="1" id="KW-0175">Coiled coil</keyword>
<dbReference type="InParanoid" id="A0A6J2WTR7"/>
<feature type="region of interest" description="Disordered" evidence="2">
    <location>
        <begin position="901"/>
        <end position="920"/>
    </location>
</feature>
<proteinExistence type="predicted"/>
<organism evidence="3 4">
    <name type="scientific">Chanos chanos</name>
    <name type="common">Milkfish</name>
    <name type="synonym">Mugil chanos</name>
    <dbReference type="NCBI Taxonomy" id="29144"/>
    <lineage>
        <taxon>Eukaryota</taxon>
        <taxon>Metazoa</taxon>
        <taxon>Chordata</taxon>
        <taxon>Craniata</taxon>
        <taxon>Vertebrata</taxon>
        <taxon>Euteleostomi</taxon>
        <taxon>Actinopterygii</taxon>
        <taxon>Neopterygii</taxon>
        <taxon>Teleostei</taxon>
        <taxon>Ostariophysi</taxon>
        <taxon>Gonorynchiformes</taxon>
        <taxon>Chanidae</taxon>
        <taxon>Chanos</taxon>
    </lineage>
</organism>
<feature type="compositionally biased region" description="Basic and acidic residues" evidence="2">
    <location>
        <begin position="9"/>
        <end position="22"/>
    </location>
</feature>
<dbReference type="InterPro" id="IPR031809">
    <property type="entry name" value="CCDC158"/>
</dbReference>
<keyword evidence="3" id="KW-1185">Reference proteome</keyword>
<sequence>MSLSALSEELEKRTRETERLQEEVENATKFAMERISRSFSGTGKTASKTLILPNSPSEEQSVCRTSLSVTQPRGYELDMEMVRGTNFPGTDVLGNTISEYSQQVSDLQKQLQETRELHLQQKFSFRQSIVKLQSELQETQMERDALIDLRMNDSQKQSEQMQKMQEKLLELQELKLVGDQRLAETEESGKALRLRAESMEQTLRDVCVRLSDYEKRRGKSSCIGFEGTPSSEHIPLGHAVGKVIEELDSENSNLQERLLKVEGKLEALEVESRDRTESLIKEQRERMEQLITSHDQEVAMLTEKLNSSQSNAASLQLQVELLQNQAESLASDHQRQMSDVESTLSTLRCELQESQKNHEIKVAALQQELALTQSLAEEAQRGREQSIQQAEELSSQLCQLTVELRQARGEAALEREERQQLLEREMSQNATVEELRRDLGQCSLRVQQLEALIGSLREECQTHLDMQLSTDRERRDWQEEMGQLRGELELTQCQLRQARNETDHLMEERAAEVKHLQTRLEEAQRVLQQRQKEAQQGWARLEEAQSHTRGLRARLEDREKTAELLRTQLSSAAHTSVNHGRSLEALQDERNSLISELHQLRLDNQQVKVALEQSELRVSALETERVQQQAALMEKLHVANELTLEKQQMAAELEVQRMLIVQLKEEQEALKQQHRERTEELEAKNSKLKNQLWSTRTDLDQAKSTLRTLEGADGHGLRVAMGMQKQITAKREQIDFLQGRVQMLEEMTDKLTQEKRQQAAESERQAAELSSEKEKRRRLEAEVETLHLCEKQLRNKIDKLETALHKMSDSFAECQDFIQKQEQEFVCLKLQHALDVKELQGQTLRATGSVVRSPASSPTQITQLALAQPSALGLMELKSGGVRSNSTLELRNLVRELRSVMDEDSRAPSGTHRRSDPTPQLYEVTKDIEKARIASRRRYGDRQLPNRLLDSMGSNTDVRTLASQEVEVTGNTCKELQGKLDSLQCLVEDLQMKNKEMSSIMRDRERKMRKAKDTRTHVVR</sequence>
<evidence type="ECO:0000256" key="1">
    <source>
        <dbReference type="SAM" id="Coils"/>
    </source>
</evidence>
<evidence type="ECO:0000313" key="4">
    <source>
        <dbReference type="RefSeq" id="XP_030647660.1"/>
    </source>
</evidence>
<dbReference type="Pfam" id="PF15921">
    <property type="entry name" value="CCDC158"/>
    <property type="match status" value="2"/>
</dbReference>
<dbReference type="OrthoDB" id="10072099at2759"/>
<feature type="coiled-coil region" evidence="1">
    <location>
        <begin position="97"/>
        <end position="202"/>
    </location>
</feature>
<evidence type="ECO:0000256" key="2">
    <source>
        <dbReference type="SAM" id="MobiDB-lite"/>
    </source>
</evidence>
<feature type="region of interest" description="Disordered" evidence="2">
    <location>
        <begin position="35"/>
        <end position="61"/>
    </location>
</feature>
<dbReference type="AlphaFoldDB" id="A0A6J2WTR7"/>
<name>A0A6J2WTR7_CHACN</name>
<dbReference type="PANTHER" id="PTHR47615:SF1">
    <property type="entry name" value="COILED-COIL DOMAIN-CONTAINING PROTEIN 158"/>
    <property type="match status" value="1"/>
</dbReference>
<dbReference type="PANTHER" id="PTHR47615">
    <property type="entry name" value="COILED-COIL DOMAIN-CONTAINING PROTEIN 158"/>
    <property type="match status" value="1"/>
</dbReference>
<feature type="region of interest" description="Disordered" evidence="2">
    <location>
        <begin position="751"/>
        <end position="777"/>
    </location>
</feature>
<evidence type="ECO:0000313" key="3">
    <source>
        <dbReference type="Proteomes" id="UP000504632"/>
    </source>
</evidence>
<dbReference type="GeneID" id="115827899"/>
<protein>
    <submittedName>
        <fullName evidence="4">Coiled-coil domain-containing protein 158-like</fullName>
    </submittedName>
</protein>
<dbReference type="Proteomes" id="UP000504632">
    <property type="component" value="Chromosome 14"/>
</dbReference>
<reference evidence="4" key="1">
    <citation type="submission" date="2025-08" db="UniProtKB">
        <authorList>
            <consortium name="RefSeq"/>
        </authorList>
    </citation>
    <scope>IDENTIFICATION</scope>
</reference>
<feature type="coiled-coil region" evidence="1">
    <location>
        <begin position="583"/>
        <end position="691"/>
    </location>
</feature>
<feature type="region of interest" description="Disordered" evidence="2">
    <location>
        <begin position="1001"/>
        <end position="1020"/>
    </location>
</feature>
<gene>
    <name evidence="4" type="primary">LOC115827899</name>
</gene>
<feature type="coiled-coil region" evidence="1">
    <location>
        <begin position="244"/>
        <end position="533"/>
    </location>
</feature>
<feature type="compositionally biased region" description="Polar residues" evidence="2">
    <location>
        <begin position="37"/>
        <end position="61"/>
    </location>
</feature>